<dbReference type="Pfam" id="PF02580">
    <property type="entry name" value="Tyr_Deacylase"/>
    <property type="match status" value="1"/>
</dbReference>
<dbReference type="GO" id="GO:0005737">
    <property type="term" value="C:cytoplasm"/>
    <property type="evidence" value="ECO:0007669"/>
    <property type="project" value="UniProtKB-SubCell"/>
</dbReference>
<evidence type="ECO:0000256" key="2">
    <source>
        <dbReference type="ARBA" id="ARBA00022555"/>
    </source>
</evidence>
<feature type="short sequence motif" description="Gly-cisPro motif, important for rejection of L-amino acids" evidence="4">
    <location>
        <begin position="137"/>
        <end position="138"/>
    </location>
</feature>
<comment type="similarity">
    <text evidence="1 4">Belongs to the DTD family.</text>
</comment>
<dbReference type="SUPFAM" id="SSF69500">
    <property type="entry name" value="DTD-like"/>
    <property type="match status" value="1"/>
</dbReference>
<dbReference type="AlphaFoldDB" id="A0AAW8U030"/>
<dbReference type="GO" id="GO:0106026">
    <property type="term" value="F:Gly-tRNA(Ala) deacylase activity"/>
    <property type="evidence" value="ECO:0007669"/>
    <property type="project" value="UniProtKB-UniRule"/>
</dbReference>
<dbReference type="CDD" id="cd00563">
    <property type="entry name" value="Dtyr_deacylase"/>
    <property type="match status" value="1"/>
</dbReference>
<sequence>MRAVIQRVKKASVSVAEEVLGEINQGFVILLGIHESDQMADAEYLVRKISKLRVFEDEAGKMNQDLAAVSGSILSISQFTLYADTKKGNRPSFVKAARPEVAIPLYEAFNEQLRTLGIPVATGEFGADMAVSLINDGPVTIIIDTLDK</sequence>
<dbReference type="GO" id="GO:0043908">
    <property type="term" value="F:Ser(Gly)-tRNA(Ala) hydrolase activity"/>
    <property type="evidence" value="ECO:0007669"/>
    <property type="project" value="UniProtKB-UniRule"/>
</dbReference>
<dbReference type="HAMAP" id="MF_00518">
    <property type="entry name" value="Deacylase_Dtd"/>
    <property type="match status" value="1"/>
</dbReference>
<protein>
    <recommendedName>
        <fullName evidence="4">D-aminoacyl-tRNA deacylase</fullName>
        <shortName evidence="4">DTD</shortName>
        <ecNumber evidence="4">3.1.1.96</ecNumber>
    </recommendedName>
    <alternativeName>
        <fullName evidence="4">Gly-tRNA(Ala) deacylase</fullName>
        <ecNumber evidence="4">3.1.1.-</ecNumber>
    </alternativeName>
</protein>
<gene>
    <name evidence="4 5" type="primary">dtd</name>
    <name evidence="5" type="ORF">P7H43_07325</name>
</gene>
<dbReference type="RefSeq" id="WP_270597325.1">
    <property type="nucleotide sequence ID" value="NZ_JAQESC010000003.1"/>
</dbReference>
<dbReference type="EMBL" id="JARQBJ010000003">
    <property type="protein sequence ID" value="MDT2810291.1"/>
    <property type="molecule type" value="Genomic_DNA"/>
</dbReference>
<dbReference type="PANTHER" id="PTHR10472">
    <property type="entry name" value="D-TYROSYL-TRNA TYR DEACYLASE"/>
    <property type="match status" value="1"/>
</dbReference>
<dbReference type="EC" id="3.1.1.-" evidence="4"/>
<comment type="catalytic activity">
    <reaction evidence="4">
        <text>glycyl-tRNA(Ala) + H2O = tRNA(Ala) + glycine + H(+)</text>
        <dbReference type="Rhea" id="RHEA:53744"/>
        <dbReference type="Rhea" id="RHEA-COMP:9657"/>
        <dbReference type="Rhea" id="RHEA-COMP:13640"/>
        <dbReference type="ChEBI" id="CHEBI:15377"/>
        <dbReference type="ChEBI" id="CHEBI:15378"/>
        <dbReference type="ChEBI" id="CHEBI:57305"/>
        <dbReference type="ChEBI" id="CHEBI:78442"/>
        <dbReference type="ChEBI" id="CHEBI:78522"/>
    </reaction>
</comment>
<dbReference type="PANTHER" id="PTHR10472:SF5">
    <property type="entry name" value="D-AMINOACYL-TRNA DEACYLASE 1"/>
    <property type="match status" value="1"/>
</dbReference>
<accession>A0AAW8U030</accession>
<comment type="function">
    <text evidence="4">An aminoacyl-tRNA editing enzyme that deacylates mischarged D-aminoacyl-tRNAs. Also deacylates mischarged glycyl-tRNA(Ala), protecting cells against glycine mischarging by AlaRS. Acts via tRNA-based rather than protein-based catalysis; rejects L-amino acids rather than detecting D-amino acids in the active site. By recycling D-aminoacyl-tRNA to D-amino acids and free tRNA molecules, this enzyme counteracts the toxicity associated with the formation of D-aminoacyl-tRNA entities in vivo and helps enforce protein L-homochirality.</text>
</comment>
<comment type="caution">
    <text evidence="5">The sequence shown here is derived from an EMBL/GenBank/DDBJ whole genome shotgun (WGS) entry which is preliminary data.</text>
</comment>
<dbReference type="NCBIfam" id="TIGR00256">
    <property type="entry name" value="D-aminoacyl-tRNA deacylase"/>
    <property type="match status" value="1"/>
</dbReference>
<organism evidence="5 6">
    <name type="scientific">Enterococcus asini</name>
    <dbReference type="NCBI Taxonomy" id="57732"/>
    <lineage>
        <taxon>Bacteria</taxon>
        <taxon>Bacillati</taxon>
        <taxon>Bacillota</taxon>
        <taxon>Bacilli</taxon>
        <taxon>Lactobacillales</taxon>
        <taxon>Enterococcaceae</taxon>
        <taxon>Enterococcus</taxon>
    </lineage>
</organism>
<dbReference type="InterPro" id="IPR003732">
    <property type="entry name" value="Daa-tRNA_deacyls_DTD"/>
</dbReference>
<dbReference type="InterPro" id="IPR023509">
    <property type="entry name" value="DTD-like_sf"/>
</dbReference>
<comment type="subunit">
    <text evidence="4">Homodimer.</text>
</comment>
<keyword evidence="4" id="KW-0963">Cytoplasm</keyword>
<name>A0AAW8U030_9ENTE</name>
<dbReference type="GO" id="GO:0019478">
    <property type="term" value="P:D-amino acid catabolic process"/>
    <property type="evidence" value="ECO:0007669"/>
    <property type="project" value="UniProtKB-UniRule"/>
</dbReference>
<evidence type="ECO:0000256" key="3">
    <source>
        <dbReference type="ARBA" id="ARBA00022884"/>
    </source>
</evidence>
<evidence type="ECO:0000256" key="4">
    <source>
        <dbReference type="HAMAP-Rule" id="MF_00518"/>
    </source>
</evidence>
<proteinExistence type="inferred from homology"/>
<dbReference type="GO" id="GO:0051500">
    <property type="term" value="F:D-tyrosyl-tRNA(Tyr) deacylase activity"/>
    <property type="evidence" value="ECO:0007669"/>
    <property type="project" value="TreeGrafter"/>
</dbReference>
<keyword evidence="4 5" id="KW-0378">Hydrolase</keyword>
<dbReference type="GO" id="GO:0000049">
    <property type="term" value="F:tRNA binding"/>
    <property type="evidence" value="ECO:0007669"/>
    <property type="project" value="UniProtKB-UniRule"/>
</dbReference>
<dbReference type="Gene3D" id="3.50.80.10">
    <property type="entry name" value="D-tyrosyl-tRNA(Tyr) deacylase"/>
    <property type="match status" value="1"/>
</dbReference>
<reference evidence="5" key="1">
    <citation type="submission" date="2023-03" db="EMBL/GenBank/DDBJ databases">
        <authorList>
            <person name="Shen W."/>
            <person name="Cai J."/>
        </authorList>
    </citation>
    <scope>NUCLEOTIDE SEQUENCE</scope>
    <source>
        <strain evidence="5">B226-2</strain>
    </source>
</reference>
<keyword evidence="2 4" id="KW-0820">tRNA-binding</keyword>
<dbReference type="Proteomes" id="UP001256711">
    <property type="component" value="Unassembled WGS sequence"/>
</dbReference>
<keyword evidence="3 4" id="KW-0694">RNA-binding</keyword>
<dbReference type="FunFam" id="3.50.80.10:FF:000001">
    <property type="entry name" value="D-aminoacyl-tRNA deacylase"/>
    <property type="match status" value="1"/>
</dbReference>
<comment type="domain">
    <text evidence="4">A Gly-cisPro motif from one monomer fits into the active site of the other monomer to allow specific chiral rejection of L-amino acids.</text>
</comment>
<evidence type="ECO:0000313" key="6">
    <source>
        <dbReference type="Proteomes" id="UP001256711"/>
    </source>
</evidence>
<evidence type="ECO:0000256" key="1">
    <source>
        <dbReference type="ARBA" id="ARBA00009673"/>
    </source>
</evidence>
<comment type="catalytic activity">
    <reaction evidence="4">
        <text>a D-aminoacyl-tRNA + H2O = a tRNA + a D-alpha-amino acid + H(+)</text>
        <dbReference type="Rhea" id="RHEA:13953"/>
        <dbReference type="Rhea" id="RHEA-COMP:10123"/>
        <dbReference type="Rhea" id="RHEA-COMP:10124"/>
        <dbReference type="ChEBI" id="CHEBI:15377"/>
        <dbReference type="ChEBI" id="CHEBI:15378"/>
        <dbReference type="ChEBI" id="CHEBI:59871"/>
        <dbReference type="ChEBI" id="CHEBI:78442"/>
        <dbReference type="ChEBI" id="CHEBI:79333"/>
        <dbReference type="EC" id="3.1.1.96"/>
    </reaction>
</comment>
<evidence type="ECO:0000313" key="5">
    <source>
        <dbReference type="EMBL" id="MDT2810291.1"/>
    </source>
</evidence>
<comment type="subcellular location">
    <subcellularLocation>
        <location evidence="4">Cytoplasm</location>
    </subcellularLocation>
</comment>
<dbReference type="EC" id="3.1.1.96" evidence="4"/>